<dbReference type="InParanoid" id="A0A1W0VWA9"/>
<gene>
    <name evidence="1" type="ORF">SORBI_3003G082950</name>
</gene>
<dbReference type="EMBL" id="CM000762">
    <property type="protein sequence ID" value="OQU86386.1"/>
    <property type="molecule type" value="Genomic_DNA"/>
</dbReference>
<reference evidence="1 2" key="1">
    <citation type="journal article" date="2009" name="Nature">
        <title>The Sorghum bicolor genome and the diversification of grasses.</title>
        <authorList>
            <person name="Paterson A.H."/>
            <person name="Bowers J.E."/>
            <person name="Bruggmann R."/>
            <person name="Dubchak I."/>
            <person name="Grimwood J."/>
            <person name="Gundlach H."/>
            <person name="Haberer G."/>
            <person name="Hellsten U."/>
            <person name="Mitros T."/>
            <person name="Poliakov A."/>
            <person name="Schmutz J."/>
            <person name="Spannagl M."/>
            <person name="Tang H."/>
            <person name="Wang X."/>
            <person name="Wicker T."/>
            <person name="Bharti A.K."/>
            <person name="Chapman J."/>
            <person name="Feltus F.A."/>
            <person name="Gowik U."/>
            <person name="Grigoriev I.V."/>
            <person name="Lyons E."/>
            <person name="Maher C.A."/>
            <person name="Martis M."/>
            <person name="Narechania A."/>
            <person name="Otillar R.P."/>
            <person name="Penning B.W."/>
            <person name="Salamov A.A."/>
            <person name="Wang Y."/>
            <person name="Zhang L."/>
            <person name="Carpita N.C."/>
            <person name="Freeling M."/>
            <person name="Gingle A.R."/>
            <person name="Hash C.T."/>
            <person name="Keller B."/>
            <person name="Klein P."/>
            <person name="Kresovich S."/>
            <person name="McCann M.C."/>
            <person name="Ming R."/>
            <person name="Peterson D.G."/>
            <person name="Mehboob-ur-Rahman"/>
            <person name="Ware D."/>
            <person name="Westhoff P."/>
            <person name="Mayer K.F."/>
            <person name="Messing J."/>
            <person name="Rokhsar D.S."/>
        </authorList>
    </citation>
    <scope>NUCLEOTIDE SEQUENCE [LARGE SCALE GENOMIC DNA]</scope>
    <source>
        <strain evidence="2">cv. BTx623</strain>
    </source>
</reference>
<dbReference type="Proteomes" id="UP000000768">
    <property type="component" value="Chromosome 3"/>
</dbReference>
<dbReference type="OMA" id="ETIVMIC"/>
<reference evidence="2" key="2">
    <citation type="journal article" date="2018" name="Plant J.">
        <title>The Sorghum bicolor reference genome: improved assembly, gene annotations, a transcriptome atlas, and signatures of genome organization.</title>
        <authorList>
            <person name="McCormick R.F."/>
            <person name="Truong S.K."/>
            <person name="Sreedasyam A."/>
            <person name="Jenkins J."/>
            <person name="Shu S."/>
            <person name="Sims D."/>
            <person name="Kennedy M."/>
            <person name="Amirebrahimi M."/>
            <person name="Weers B.D."/>
            <person name="McKinley B."/>
            <person name="Mattison A."/>
            <person name="Morishige D.T."/>
            <person name="Grimwood J."/>
            <person name="Schmutz J."/>
            <person name="Mullet J.E."/>
        </authorList>
    </citation>
    <scope>NUCLEOTIDE SEQUENCE [LARGE SCALE GENOMIC DNA]</scope>
    <source>
        <strain evidence="2">cv. BTx623</strain>
    </source>
</reference>
<name>A0A1W0VWA9_SORBI</name>
<protein>
    <recommendedName>
        <fullName evidence="3">Reverse transcriptase zinc-binding domain-containing protein</fullName>
    </recommendedName>
</protein>
<evidence type="ECO:0000313" key="2">
    <source>
        <dbReference type="Proteomes" id="UP000000768"/>
    </source>
</evidence>
<proteinExistence type="predicted"/>
<dbReference type="Gramene" id="OQU86386">
    <property type="protein sequence ID" value="OQU86386"/>
    <property type="gene ID" value="SORBI_3003G082950"/>
</dbReference>
<keyword evidence="2" id="KW-1185">Reference proteome</keyword>
<sequence>MDLNSYHCALCSFLVEENSQHLFLNCDYARMCWDIIGVDIPLMSSFQDIILVVKHQINSQFFMETIVMICWAIWTARNELIFRGNGTCRDEYIRTFFKELKLIRFRIKQDQQPQFDSWFRHLELLAA</sequence>
<evidence type="ECO:0008006" key="3">
    <source>
        <dbReference type="Google" id="ProtNLM"/>
    </source>
</evidence>
<dbReference type="AlphaFoldDB" id="A0A1W0VWA9"/>
<evidence type="ECO:0000313" key="1">
    <source>
        <dbReference type="EMBL" id="OQU86386.1"/>
    </source>
</evidence>
<accession>A0A1W0VWA9</accession>
<organism evidence="1 2">
    <name type="scientific">Sorghum bicolor</name>
    <name type="common">Sorghum</name>
    <name type="synonym">Sorghum vulgare</name>
    <dbReference type="NCBI Taxonomy" id="4558"/>
    <lineage>
        <taxon>Eukaryota</taxon>
        <taxon>Viridiplantae</taxon>
        <taxon>Streptophyta</taxon>
        <taxon>Embryophyta</taxon>
        <taxon>Tracheophyta</taxon>
        <taxon>Spermatophyta</taxon>
        <taxon>Magnoliopsida</taxon>
        <taxon>Liliopsida</taxon>
        <taxon>Poales</taxon>
        <taxon>Poaceae</taxon>
        <taxon>PACMAD clade</taxon>
        <taxon>Panicoideae</taxon>
        <taxon>Andropogonodae</taxon>
        <taxon>Andropogoneae</taxon>
        <taxon>Sorghinae</taxon>
        <taxon>Sorghum</taxon>
    </lineage>
</organism>